<evidence type="ECO:0000313" key="3">
    <source>
        <dbReference type="EnsemblMetazoa" id="XP_019858560.1"/>
    </source>
</evidence>
<dbReference type="InterPro" id="IPR009852">
    <property type="entry name" value="CENPJ_C_dom"/>
</dbReference>
<proteinExistence type="inferred from homology"/>
<evidence type="ECO:0000256" key="1">
    <source>
        <dbReference type="ARBA" id="ARBA00005627"/>
    </source>
</evidence>
<name>A0AAN0JP39_AMPQE</name>
<dbReference type="PANTHER" id="PTHR10331:SF6">
    <property type="entry name" value="SPINDLE ASSEMBLY ABNORMAL 4"/>
    <property type="match status" value="1"/>
</dbReference>
<dbReference type="Proteomes" id="UP000007879">
    <property type="component" value="Unassembled WGS sequence"/>
</dbReference>
<comment type="similarity">
    <text evidence="1">Belongs to the TCP10 family.</text>
</comment>
<feature type="domain" description="Centromere protein J C-terminal" evidence="2">
    <location>
        <begin position="63"/>
        <end position="97"/>
    </location>
</feature>
<dbReference type="KEGG" id="aqu:109586791"/>
<sequence length="161" mass="18373">MNKLIEVKQNIHIYYYSSSQTTHTTKPDGTEIIKFKNGQSETHYRNGSKDIIFPDGTIRHVLPSGEEKIKFSDGVTQRVLTNGDKIIDFPDGQRETHTSLYKRREYPDGTVKTVYQDGRQETQYANGRLRIKDPDGRVVLDRLPTVPPPLKATPHSFSQPS</sequence>
<evidence type="ECO:0000313" key="4">
    <source>
        <dbReference type="Proteomes" id="UP000007879"/>
    </source>
</evidence>
<dbReference type="GO" id="GO:0005814">
    <property type="term" value="C:centriole"/>
    <property type="evidence" value="ECO:0007669"/>
    <property type="project" value="TreeGrafter"/>
</dbReference>
<accession>A0AAN0JP39</accession>
<dbReference type="InterPro" id="IPR026581">
    <property type="entry name" value="TCP10L/CENPJ"/>
</dbReference>
<reference evidence="4" key="1">
    <citation type="journal article" date="2010" name="Nature">
        <title>The Amphimedon queenslandica genome and the evolution of animal complexity.</title>
        <authorList>
            <person name="Srivastava M."/>
            <person name="Simakov O."/>
            <person name="Chapman J."/>
            <person name="Fahey B."/>
            <person name="Gauthier M.E."/>
            <person name="Mitros T."/>
            <person name="Richards G.S."/>
            <person name="Conaco C."/>
            <person name="Dacre M."/>
            <person name="Hellsten U."/>
            <person name="Larroux C."/>
            <person name="Putnam N.H."/>
            <person name="Stanke M."/>
            <person name="Adamska M."/>
            <person name="Darling A."/>
            <person name="Degnan S.M."/>
            <person name="Oakley T.H."/>
            <person name="Plachetzki D.C."/>
            <person name="Zhai Y."/>
            <person name="Adamski M."/>
            <person name="Calcino A."/>
            <person name="Cummins S.F."/>
            <person name="Goodstein D.M."/>
            <person name="Harris C."/>
            <person name="Jackson D.J."/>
            <person name="Leys S.P."/>
            <person name="Shu S."/>
            <person name="Woodcroft B.J."/>
            <person name="Vervoort M."/>
            <person name="Kosik K.S."/>
            <person name="Manning G."/>
            <person name="Degnan B.M."/>
            <person name="Rokhsar D.S."/>
        </authorList>
    </citation>
    <scope>NUCLEOTIDE SEQUENCE [LARGE SCALE GENOMIC DNA]</scope>
</reference>
<dbReference type="RefSeq" id="XP_019858560.1">
    <property type="nucleotide sequence ID" value="XM_020003001.1"/>
</dbReference>
<dbReference type="Gene3D" id="2.60.450.20">
    <property type="match status" value="1"/>
</dbReference>
<dbReference type="EnsemblMetazoa" id="XM_020003001.1">
    <property type="protein sequence ID" value="XP_019858560.1"/>
    <property type="gene ID" value="LOC109586791"/>
</dbReference>
<keyword evidence="4" id="KW-1185">Reference proteome</keyword>
<dbReference type="PANTHER" id="PTHR10331">
    <property type="entry name" value="T COMPLEX PROTEIN 10"/>
    <property type="match status" value="1"/>
</dbReference>
<dbReference type="Pfam" id="PF07202">
    <property type="entry name" value="Tcp10_C"/>
    <property type="match status" value="2"/>
</dbReference>
<dbReference type="GO" id="GO:0005813">
    <property type="term" value="C:centrosome"/>
    <property type="evidence" value="ECO:0007669"/>
    <property type="project" value="TreeGrafter"/>
</dbReference>
<protein>
    <recommendedName>
        <fullName evidence="2">Centromere protein J C-terminal domain-containing protein</fullName>
    </recommendedName>
</protein>
<dbReference type="GO" id="GO:0061511">
    <property type="term" value="P:centriole elongation"/>
    <property type="evidence" value="ECO:0007669"/>
    <property type="project" value="TreeGrafter"/>
</dbReference>
<dbReference type="InterPro" id="IPR047002">
    <property type="entry name" value="Tcp10_C_sf"/>
</dbReference>
<reference evidence="3" key="2">
    <citation type="submission" date="2024-06" db="UniProtKB">
        <authorList>
            <consortium name="EnsemblMetazoa"/>
        </authorList>
    </citation>
    <scope>IDENTIFICATION</scope>
</reference>
<dbReference type="GeneID" id="109586791"/>
<dbReference type="GO" id="GO:0060271">
    <property type="term" value="P:cilium assembly"/>
    <property type="evidence" value="ECO:0007669"/>
    <property type="project" value="TreeGrafter"/>
</dbReference>
<evidence type="ECO:0000259" key="2">
    <source>
        <dbReference type="Pfam" id="PF07202"/>
    </source>
</evidence>
<organism evidence="3 4">
    <name type="scientific">Amphimedon queenslandica</name>
    <name type="common">Sponge</name>
    <dbReference type="NCBI Taxonomy" id="400682"/>
    <lineage>
        <taxon>Eukaryota</taxon>
        <taxon>Metazoa</taxon>
        <taxon>Porifera</taxon>
        <taxon>Demospongiae</taxon>
        <taxon>Heteroscleromorpha</taxon>
        <taxon>Haplosclerida</taxon>
        <taxon>Niphatidae</taxon>
        <taxon>Amphimedon</taxon>
    </lineage>
</organism>
<feature type="domain" description="Centromere protein J C-terminal" evidence="2">
    <location>
        <begin position="101"/>
        <end position="131"/>
    </location>
</feature>
<dbReference type="AlphaFoldDB" id="A0AAN0JP39"/>
<dbReference type="GO" id="GO:0015631">
    <property type="term" value="F:tubulin binding"/>
    <property type="evidence" value="ECO:0007669"/>
    <property type="project" value="TreeGrafter"/>
</dbReference>